<keyword evidence="2" id="KW-1185">Reference proteome</keyword>
<name>A0A4Z2I423_9TELE</name>
<sequence>MSFVKPSGNVTGKPEFHTYELKREQDCALKKKNEGVFNLGNECFAMQPSSRESAKQSRAVHCYSAVKHLFIQPSLFCGNEVSSLSFLTAIYQPRGPLVLSKPVQQRMPVN</sequence>
<dbReference type="EMBL" id="SRLO01000132">
    <property type="protein sequence ID" value="TNN72826.1"/>
    <property type="molecule type" value="Genomic_DNA"/>
</dbReference>
<gene>
    <name evidence="1" type="ORF">EYF80_016937</name>
</gene>
<protein>
    <submittedName>
        <fullName evidence="1">Uncharacterized protein</fullName>
    </submittedName>
</protein>
<proteinExistence type="predicted"/>
<evidence type="ECO:0000313" key="1">
    <source>
        <dbReference type="EMBL" id="TNN72826.1"/>
    </source>
</evidence>
<accession>A0A4Z2I423</accession>
<organism evidence="1 2">
    <name type="scientific">Liparis tanakae</name>
    <name type="common">Tanaka's snailfish</name>
    <dbReference type="NCBI Taxonomy" id="230148"/>
    <lineage>
        <taxon>Eukaryota</taxon>
        <taxon>Metazoa</taxon>
        <taxon>Chordata</taxon>
        <taxon>Craniata</taxon>
        <taxon>Vertebrata</taxon>
        <taxon>Euteleostomi</taxon>
        <taxon>Actinopterygii</taxon>
        <taxon>Neopterygii</taxon>
        <taxon>Teleostei</taxon>
        <taxon>Neoteleostei</taxon>
        <taxon>Acanthomorphata</taxon>
        <taxon>Eupercaria</taxon>
        <taxon>Perciformes</taxon>
        <taxon>Cottioidei</taxon>
        <taxon>Cottales</taxon>
        <taxon>Liparidae</taxon>
        <taxon>Liparis</taxon>
    </lineage>
</organism>
<comment type="caution">
    <text evidence="1">The sequence shown here is derived from an EMBL/GenBank/DDBJ whole genome shotgun (WGS) entry which is preliminary data.</text>
</comment>
<evidence type="ECO:0000313" key="2">
    <source>
        <dbReference type="Proteomes" id="UP000314294"/>
    </source>
</evidence>
<dbReference type="Proteomes" id="UP000314294">
    <property type="component" value="Unassembled WGS sequence"/>
</dbReference>
<reference evidence="1 2" key="1">
    <citation type="submission" date="2019-03" db="EMBL/GenBank/DDBJ databases">
        <title>First draft genome of Liparis tanakae, snailfish: a comprehensive survey of snailfish specific genes.</title>
        <authorList>
            <person name="Kim W."/>
            <person name="Song I."/>
            <person name="Jeong J.-H."/>
            <person name="Kim D."/>
            <person name="Kim S."/>
            <person name="Ryu S."/>
            <person name="Song J.Y."/>
            <person name="Lee S.K."/>
        </authorList>
    </citation>
    <scope>NUCLEOTIDE SEQUENCE [LARGE SCALE GENOMIC DNA]</scope>
    <source>
        <tissue evidence="1">Muscle</tissue>
    </source>
</reference>
<dbReference type="AlphaFoldDB" id="A0A4Z2I423"/>